<protein>
    <submittedName>
        <fullName evidence="1">Uncharacterized protein</fullName>
    </submittedName>
</protein>
<evidence type="ECO:0000313" key="1">
    <source>
        <dbReference type="EMBL" id="GAH04367.1"/>
    </source>
</evidence>
<dbReference type="AlphaFoldDB" id="X1CA94"/>
<name>X1CA94_9ZZZZ</name>
<accession>X1CA94</accession>
<reference evidence="1" key="1">
    <citation type="journal article" date="2014" name="Front. Microbiol.">
        <title>High frequency of phylogenetically diverse reductive dehalogenase-homologous genes in deep subseafloor sedimentary metagenomes.</title>
        <authorList>
            <person name="Kawai M."/>
            <person name="Futagami T."/>
            <person name="Toyoda A."/>
            <person name="Takaki Y."/>
            <person name="Nishi S."/>
            <person name="Hori S."/>
            <person name="Arai W."/>
            <person name="Tsubouchi T."/>
            <person name="Morono Y."/>
            <person name="Uchiyama I."/>
            <person name="Ito T."/>
            <person name="Fujiyama A."/>
            <person name="Inagaki F."/>
            <person name="Takami H."/>
        </authorList>
    </citation>
    <scope>NUCLEOTIDE SEQUENCE</scope>
    <source>
        <strain evidence="1">Expedition CK06-06</strain>
    </source>
</reference>
<organism evidence="1">
    <name type="scientific">marine sediment metagenome</name>
    <dbReference type="NCBI Taxonomy" id="412755"/>
    <lineage>
        <taxon>unclassified sequences</taxon>
        <taxon>metagenomes</taxon>
        <taxon>ecological metagenomes</taxon>
    </lineage>
</organism>
<dbReference type="EMBL" id="BART01020504">
    <property type="protein sequence ID" value="GAH04367.1"/>
    <property type="molecule type" value="Genomic_DNA"/>
</dbReference>
<feature type="non-terminal residue" evidence="1">
    <location>
        <position position="36"/>
    </location>
</feature>
<gene>
    <name evidence="1" type="ORF">S01H4_38083</name>
</gene>
<comment type="caution">
    <text evidence="1">The sequence shown here is derived from an EMBL/GenBank/DDBJ whole genome shotgun (WGS) entry which is preliminary data.</text>
</comment>
<sequence length="36" mass="4120">MKERMRGYPRDDVARAASHFGIPESEVTDIHLSHLP</sequence>
<proteinExistence type="predicted"/>